<accession>A0A366JUT0</accession>
<dbReference type="Pfam" id="PF02311">
    <property type="entry name" value="AraC_binding"/>
    <property type="match status" value="1"/>
</dbReference>
<protein>
    <submittedName>
        <fullName evidence="3">AraC-like protein</fullName>
    </submittedName>
</protein>
<evidence type="ECO:0000256" key="1">
    <source>
        <dbReference type="ARBA" id="ARBA00023125"/>
    </source>
</evidence>
<organism evidence="3 4">
    <name type="scientific">Cytobacillus firmus</name>
    <name type="common">Bacillus firmus</name>
    <dbReference type="NCBI Taxonomy" id="1399"/>
    <lineage>
        <taxon>Bacteria</taxon>
        <taxon>Bacillati</taxon>
        <taxon>Bacillota</taxon>
        <taxon>Bacilli</taxon>
        <taxon>Bacillales</taxon>
        <taxon>Bacillaceae</taxon>
        <taxon>Cytobacillus</taxon>
    </lineage>
</organism>
<dbReference type="GO" id="GO:0003677">
    <property type="term" value="F:DNA binding"/>
    <property type="evidence" value="ECO:0007669"/>
    <property type="project" value="UniProtKB-KW"/>
</dbReference>
<proteinExistence type="predicted"/>
<dbReference type="InterPro" id="IPR011051">
    <property type="entry name" value="RmlC_Cupin_sf"/>
</dbReference>
<dbReference type="SUPFAM" id="SSF51182">
    <property type="entry name" value="RmlC-like cupins"/>
    <property type="match status" value="1"/>
</dbReference>
<dbReference type="RefSeq" id="WP_243856196.1">
    <property type="nucleotide sequence ID" value="NZ_QNSF01000006.1"/>
</dbReference>
<evidence type="ECO:0000259" key="2">
    <source>
        <dbReference type="Pfam" id="PF02311"/>
    </source>
</evidence>
<dbReference type="GO" id="GO:0006355">
    <property type="term" value="P:regulation of DNA-templated transcription"/>
    <property type="evidence" value="ECO:0007669"/>
    <property type="project" value="InterPro"/>
</dbReference>
<dbReference type="InterPro" id="IPR003313">
    <property type="entry name" value="AraC-bd"/>
</dbReference>
<sequence length="129" mass="15303">MNTDCFGLEDLIFRLRKIEYIKEEMQWQLEHQFTNQHILLSVVNGTGDLTIEKDRFRIKENKGYWIPPEFTFEMTADSPRALELYIFRFDIFLDSGTGGLKIEKNAFPSKKEIPFYPSGKLISIYDRMH</sequence>
<keyword evidence="1" id="KW-0238">DNA-binding</keyword>
<reference evidence="3 4" key="1">
    <citation type="submission" date="2018-06" db="EMBL/GenBank/DDBJ databases">
        <title>Freshwater and sediment microbial communities from various areas in North America, analyzing microbe dynamics in response to fracking.</title>
        <authorList>
            <person name="Lamendella R."/>
        </authorList>
    </citation>
    <scope>NUCLEOTIDE SEQUENCE [LARGE SCALE GENOMIC DNA]</scope>
    <source>
        <strain evidence="3 4">14_TX</strain>
    </source>
</reference>
<gene>
    <name evidence="3" type="ORF">DFO70_106102</name>
</gene>
<name>A0A366JUT0_CYTFI</name>
<feature type="domain" description="AraC-type arabinose-binding/dimerisation" evidence="2">
    <location>
        <begin position="30"/>
        <end position="91"/>
    </location>
</feature>
<dbReference type="Proteomes" id="UP000252731">
    <property type="component" value="Unassembled WGS sequence"/>
</dbReference>
<comment type="caution">
    <text evidence="3">The sequence shown here is derived from an EMBL/GenBank/DDBJ whole genome shotgun (WGS) entry which is preliminary data.</text>
</comment>
<evidence type="ECO:0000313" key="3">
    <source>
        <dbReference type="EMBL" id="RBP92973.1"/>
    </source>
</evidence>
<evidence type="ECO:0000313" key="4">
    <source>
        <dbReference type="Proteomes" id="UP000252731"/>
    </source>
</evidence>
<dbReference type="AlphaFoldDB" id="A0A366JUT0"/>
<keyword evidence="4" id="KW-1185">Reference proteome</keyword>
<dbReference type="EMBL" id="QNSF01000006">
    <property type="protein sequence ID" value="RBP92973.1"/>
    <property type="molecule type" value="Genomic_DNA"/>
</dbReference>